<evidence type="ECO:0000256" key="2">
    <source>
        <dbReference type="SAM" id="MobiDB-lite"/>
    </source>
</evidence>
<dbReference type="Gene3D" id="1.10.150.50">
    <property type="entry name" value="Transcription Factor, Ets-1"/>
    <property type="match status" value="1"/>
</dbReference>
<organism evidence="4 5">
    <name type="scientific">Quillaja saponaria</name>
    <name type="common">Soap bark tree</name>
    <dbReference type="NCBI Taxonomy" id="32244"/>
    <lineage>
        <taxon>Eukaryota</taxon>
        <taxon>Viridiplantae</taxon>
        <taxon>Streptophyta</taxon>
        <taxon>Embryophyta</taxon>
        <taxon>Tracheophyta</taxon>
        <taxon>Spermatophyta</taxon>
        <taxon>Magnoliopsida</taxon>
        <taxon>eudicotyledons</taxon>
        <taxon>Gunneridae</taxon>
        <taxon>Pentapetalae</taxon>
        <taxon>rosids</taxon>
        <taxon>fabids</taxon>
        <taxon>Fabales</taxon>
        <taxon>Quillajaceae</taxon>
        <taxon>Quillaja</taxon>
    </lineage>
</organism>
<evidence type="ECO:0000313" key="5">
    <source>
        <dbReference type="Proteomes" id="UP001163823"/>
    </source>
</evidence>
<feature type="compositionally biased region" description="Basic and acidic residues" evidence="2">
    <location>
        <begin position="37"/>
        <end position="55"/>
    </location>
</feature>
<evidence type="ECO:0000259" key="3">
    <source>
        <dbReference type="PROSITE" id="PS50105"/>
    </source>
</evidence>
<dbReference type="SUPFAM" id="SSF47769">
    <property type="entry name" value="SAM/Pointed domain"/>
    <property type="match status" value="1"/>
</dbReference>
<keyword evidence="5" id="KW-1185">Reference proteome</keyword>
<dbReference type="KEGG" id="qsa:O6P43_016873"/>
<evidence type="ECO:0000313" key="4">
    <source>
        <dbReference type="EMBL" id="KAJ7961543.1"/>
    </source>
</evidence>
<accession>A0AAD7PN11</accession>
<evidence type="ECO:0000256" key="1">
    <source>
        <dbReference type="ARBA" id="ARBA00022737"/>
    </source>
</evidence>
<dbReference type="AlphaFoldDB" id="A0AAD7PN11"/>
<dbReference type="FunFam" id="1.10.150.50:FF:000054">
    <property type="entry name" value="Sterile alpha motif domain-containing protein"/>
    <property type="match status" value="1"/>
</dbReference>
<comment type="caution">
    <text evidence="4">The sequence shown here is derived from an EMBL/GenBank/DDBJ whole genome shotgun (WGS) entry which is preliminary data.</text>
</comment>
<dbReference type="EMBL" id="JARAOO010000007">
    <property type="protein sequence ID" value="KAJ7961543.1"/>
    <property type="molecule type" value="Genomic_DNA"/>
</dbReference>
<reference evidence="4" key="1">
    <citation type="journal article" date="2023" name="Science">
        <title>Elucidation of the pathway for biosynthesis of saponin adjuvants from the soapbark tree.</title>
        <authorList>
            <person name="Reed J."/>
            <person name="Orme A."/>
            <person name="El-Demerdash A."/>
            <person name="Owen C."/>
            <person name="Martin L.B.B."/>
            <person name="Misra R.C."/>
            <person name="Kikuchi S."/>
            <person name="Rejzek M."/>
            <person name="Martin A.C."/>
            <person name="Harkess A."/>
            <person name="Leebens-Mack J."/>
            <person name="Louveau T."/>
            <person name="Stephenson M.J."/>
            <person name="Osbourn A."/>
        </authorList>
    </citation>
    <scope>NUCLEOTIDE SEQUENCE</scope>
    <source>
        <strain evidence="4">S10</strain>
    </source>
</reference>
<dbReference type="PANTHER" id="PTHR10627">
    <property type="entry name" value="SCP160"/>
    <property type="match status" value="1"/>
</dbReference>
<name>A0AAD7PN11_QUISA</name>
<dbReference type="PROSITE" id="PS50105">
    <property type="entry name" value="SAM_DOMAIN"/>
    <property type="match status" value="1"/>
</dbReference>
<proteinExistence type="predicted"/>
<gene>
    <name evidence="4" type="ORF">O6P43_016873</name>
</gene>
<feature type="domain" description="SAM" evidence="3">
    <location>
        <begin position="145"/>
        <end position="199"/>
    </location>
</feature>
<dbReference type="Proteomes" id="UP001163823">
    <property type="component" value="Chromosome 7"/>
</dbReference>
<keyword evidence="1" id="KW-0677">Repeat</keyword>
<dbReference type="Pfam" id="PF00536">
    <property type="entry name" value="SAM_1"/>
    <property type="match status" value="1"/>
</dbReference>
<feature type="compositionally biased region" description="Polar residues" evidence="2">
    <location>
        <begin position="21"/>
        <end position="34"/>
    </location>
</feature>
<protein>
    <submittedName>
        <fullName evidence="4">SAM domain family protein</fullName>
    </submittedName>
</protein>
<feature type="region of interest" description="Disordered" evidence="2">
    <location>
        <begin position="1"/>
        <end position="56"/>
    </location>
</feature>
<sequence length="205" mass="23065">MYADRVESGGRRSVKERLNGNFVNSSIRQRQITGKRQRQDDKWEHDLFQDNDPKISNRKVNAQDLRFKLQKRGLQPASLAGKSSSGVRDLRDKLSGTLMPQPVNTDPPKSNVEVVKPSSRSVIQVPAQQTKRIANPAPKKKAPQKADTSVDEFLYSLGLKKYLITFQAEEVDMTALIHMTDEDLKAMGIPMGPRKKILLALESRA</sequence>
<dbReference type="SMART" id="SM00454">
    <property type="entry name" value="SAM"/>
    <property type="match status" value="1"/>
</dbReference>
<dbReference type="InterPro" id="IPR013761">
    <property type="entry name" value="SAM/pointed_sf"/>
</dbReference>
<dbReference type="InterPro" id="IPR001660">
    <property type="entry name" value="SAM"/>
</dbReference>
<feature type="compositionally biased region" description="Basic and acidic residues" evidence="2">
    <location>
        <begin position="1"/>
        <end position="18"/>
    </location>
</feature>
<dbReference type="PANTHER" id="PTHR10627:SF74">
    <property type="entry name" value="OS08G0526500 PROTEIN"/>
    <property type="match status" value="1"/>
</dbReference>